<dbReference type="RefSeq" id="XP_002174810.1">
    <property type="nucleotide sequence ID" value="XM_002174774.1"/>
</dbReference>
<keyword evidence="3" id="KW-0496">Mitochondrion</keyword>
<dbReference type="InterPro" id="IPR011990">
    <property type="entry name" value="TPR-like_helical_dom_sf"/>
</dbReference>
<gene>
    <name evidence="5" type="primary">ppr6</name>
    <name evidence="4" type="ORF">SJAG_03674</name>
</gene>
<evidence type="ECO:0000313" key="4">
    <source>
        <dbReference type="EMBL" id="EEB08517.1"/>
    </source>
</evidence>
<evidence type="ECO:0000256" key="1">
    <source>
        <dbReference type="ARBA" id="ARBA00004173"/>
    </source>
</evidence>
<dbReference type="AlphaFoldDB" id="B6K4W0"/>
<sequence>MLFEGLLELLRQPPSEIQFRYKVHEKTKKLAEEVKRGDLVSITKEYNTLRQRKELSFISRHLYQNLLRSLRPAKSEQKSNIPIPLIASTAFKIFRDVVRQDVQLSINDCNHLLHLSFLVGNRKLANQIQMYVKKNKLSPNRCYYNSIISLIVGRKAELKRHLRYQELCNNSVSSYQQRVLDVINQSMKEHGIFPNAMSFDQLFLSIAKDNEPWKMHSFLQSHYGVFLNGENIKKYSLDDILYPTTHTLSAVVTGFCAVDDIKNAFAYLEALSTLYQLSVPKDVWQRLLQYAASSRSFKPTHYWLLHVFESYLSSTNGFPAVDILSRLLHITCSKHYILTSTLLYERWIHLVTCSFSLWSPTRIRSHYEMLDEHKERLQTRYQTRFKAYDNNFTAHQLLEAGLQTIQKHLSNLDEEADTLHQLPQKLQTK</sequence>
<organism evidence="4 6">
    <name type="scientific">Schizosaccharomyces japonicus (strain yFS275 / FY16936)</name>
    <name type="common">Fission yeast</name>
    <dbReference type="NCBI Taxonomy" id="402676"/>
    <lineage>
        <taxon>Eukaryota</taxon>
        <taxon>Fungi</taxon>
        <taxon>Dikarya</taxon>
        <taxon>Ascomycota</taxon>
        <taxon>Taphrinomycotina</taxon>
        <taxon>Schizosaccharomycetes</taxon>
        <taxon>Schizosaccharomycetales</taxon>
        <taxon>Schizosaccharomycetaceae</taxon>
        <taxon>Schizosaccharomyces</taxon>
    </lineage>
</organism>
<name>B6K4W0_SCHJY</name>
<protein>
    <submittedName>
        <fullName evidence="4">ATPase expression protein</fullName>
    </submittedName>
</protein>
<evidence type="ECO:0000256" key="3">
    <source>
        <dbReference type="ARBA" id="ARBA00023128"/>
    </source>
</evidence>
<dbReference type="STRING" id="402676.B6K4W0"/>
<dbReference type="GeneID" id="7052191"/>
<dbReference type="Gene3D" id="1.25.40.10">
    <property type="entry name" value="Tetratricopeptide repeat domain"/>
    <property type="match status" value="1"/>
</dbReference>
<dbReference type="OrthoDB" id="185373at2759"/>
<keyword evidence="2" id="KW-0809">Transit peptide</keyword>
<dbReference type="Pfam" id="PF12921">
    <property type="entry name" value="ATP13"/>
    <property type="match status" value="1"/>
</dbReference>
<accession>B6K4W0</accession>
<dbReference type="Proteomes" id="UP000001744">
    <property type="component" value="Unassembled WGS sequence"/>
</dbReference>
<dbReference type="HOGENOM" id="CLU_639610_0_0_1"/>
<evidence type="ECO:0000256" key="2">
    <source>
        <dbReference type="ARBA" id="ARBA00022946"/>
    </source>
</evidence>
<dbReference type="VEuPathDB" id="FungiDB:SJAG_03674"/>
<dbReference type="InterPro" id="IPR002885">
    <property type="entry name" value="PPR_rpt"/>
</dbReference>
<dbReference type="Pfam" id="PF13812">
    <property type="entry name" value="PPR_3"/>
    <property type="match status" value="1"/>
</dbReference>
<reference evidence="4 6" key="1">
    <citation type="journal article" date="2011" name="Science">
        <title>Comparative functional genomics of the fission yeasts.</title>
        <authorList>
            <person name="Rhind N."/>
            <person name="Chen Z."/>
            <person name="Yassour M."/>
            <person name="Thompson D.A."/>
            <person name="Haas B.J."/>
            <person name="Habib N."/>
            <person name="Wapinski I."/>
            <person name="Roy S."/>
            <person name="Lin M.F."/>
            <person name="Heiman D.I."/>
            <person name="Young S.K."/>
            <person name="Furuya K."/>
            <person name="Guo Y."/>
            <person name="Pidoux A."/>
            <person name="Chen H.M."/>
            <person name="Robbertse B."/>
            <person name="Goldberg J.M."/>
            <person name="Aoki K."/>
            <person name="Bayne E.H."/>
            <person name="Berlin A.M."/>
            <person name="Desjardins C.A."/>
            <person name="Dobbs E."/>
            <person name="Dukaj L."/>
            <person name="Fan L."/>
            <person name="FitzGerald M.G."/>
            <person name="French C."/>
            <person name="Gujja S."/>
            <person name="Hansen K."/>
            <person name="Keifenheim D."/>
            <person name="Levin J.Z."/>
            <person name="Mosher R.A."/>
            <person name="Mueller C.A."/>
            <person name="Pfiffner J."/>
            <person name="Priest M."/>
            <person name="Russ C."/>
            <person name="Smialowska A."/>
            <person name="Swoboda P."/>
            <person name="Sykes S.M."/>
            <person name="Vaughn M."/>
            <person name="Vengrova S."/>
            <person name="Yoder R."/>
            <person name="Zeng Q."/>
            <person name="Allshire R."/>
            <person name="Baulcombe D."/>
            <person name="Birren B.W."/>
            <person name="Brown W."/>
            <person name="Ekwall K."/>
            <person name="Kellis M."/>
            <person name="Leatherwood J."/>
            <person name="Levin H."/>
            <person name="Margalit H."/>
            <person name="Martienssen R."/>
            <person name="Nieduszynski C.A."/>
            <person name="Spatafora J.W."/>
            <person name="Friedman N."/>
            <person name="Dalgaard J.Z."/>
            <person name="Baumann P."/>
            <person name="Niki H."/>
            <person name="Regev A."/>
            <person name="Nusbaum C."/>
        </authorList>
    </citation>
    <scope>NUCLEOTIDE SEQUENCE [LARGE SCALE GENOMIC DNA]</scope>
    <source>
        <strain evidence="6">yFS275 / FY16936</strain>
    </source>
</reference>
<evidence type="ECO:0000313" key="6">
    <source>
        <dbReference type="Proteomes" id="UP000001744"/>
    </source>
</evidence>
<dbReference type="GO" id="GO:0005739">
    <property type="term" value="C:mitochondrion"/>
    <property type="evidence" value="ECO:0007669"/>
    <property type="project" value="UniProtKB-SubCell"/>
</dbReference>
<evidence type="ECO:0000313" key="5">
    <source>
        <dbReference type="JaponicusDB" id="SJAG_03674"/>
    </source>
</evidence>
<keyword evidence="6" id="KW-1185">Reference proteome</keyword>
<dbReference type="JaponicusDB" id="SJAG_03674">
    <property type="gene designation" value="ppr6"/>
</dbReference>
<dbReference type="EMBL" id="KE651167">
    <property type="protein sequence ID" value="EEB08517.1"/>
    <property type="molecule type" value="Genomic_DNA"/>
</dbReference>
<comment type="subcellular location">
    <subcellularLocation>
        <location evidence="1">Mitochondrion</location>
    </subcellularLocation>
</comment>
<dbReference type="InterPro" id="IPR024319">
    <property type="entry name" value="ATPase_expression_mit"/>
</dbReference>
<proteinExistence type="predicted"/>